<evidence type="ECO:0000256" key="5">
    <source>
        <dbReference type="ARBA" id="ARBA00022694"/>
    </source>
</evidence>
<sequence length="151" mass="17382">MKIMNFDEINNLARSLAKKLENGGCVGLIGDLGAGKTTFTKKICEYFGVTENVKSPTFTYVIEYESGRKKISHFDVYRISNTEEIYEIGFEDFIGDEESVIIVEWADKILSEMPQDTIFIEINHHSENMRKISVYKFENGEKIDYLEKLGE</sequence>
<proteinExistence type="inferred from homology"/>
<gene>
    <name evidence="11" type="primary">tsaE</name>
    <name evidence="11" type="ORF">AB8B22_09865</name>
</gene>
<evidence type="ECO:0000256" key="9">
    <source>
        <dbReference type="ARBA" id="ARBA00022842"/>
    </source>
</evidence>
<dbReference type="NCBIfam" id="TIGR00150">
    <property type="entry name" value="T6A_YjeE"/>
    <property type="match status" value="1"/>
</dbReference>
<evidence type="ECO:0000256" key="6">
    <source>
        <dbReference type="ARBA" id="ARBA00022723"/>
    </source>
</evidence>
<keyword evidence="5" id="KW-0819">tRNA processing</keyword>
<dbReference type="InterPro" id="IPR027417">
    <property type="entry name" value="P-loop_NTPase"/>
</dbReference>
<keyword evidence="8" id="KW-0067">ATP-binding</keyword>
<evidence type="ECO:0000313" key="11">
    <source>
        <dbReference type="EMBL" id="XDU66681.1"/>
    </source>
</evidence>
<dbReference type="PANTHER" id="PTHR33540:SF2">
    <property type="entry name" value="TRNA THREONYLCARBAMOYLADENOSINE BIOSYNTHESIS PROTEIN TSAE"/>
    <property type="match status" value="1"/>
</dbReference>
<evidence type="ECO:0000256" key="10">
    <source>
        <dbReference type="ARBA" id="ARBA00032441"/>
    </source>
</evidence>
<dbReference type="Gene3D" id="3.40.50.300">
    <property type="entry name" value="P-loop containing nucleotide triphosphate hydrolases"/>
    <property type="match status" value="1"/>
</dbReference>
<evidence type="ECO:0000256" key="3">
    <source>
        <dbReference type="ARBA" id="ARBA00019010"/>
    </source>
</evidence>
<evidence type="ECO:0000256" key="8">
    <source>
        <dbReference type="ARBA" id="ARBA00022840"/>
    </source>
</evidence>
<evidence type="ECO:0000256" key="2">
    <source>
        <dbReference type="ARBA" id="ARBA00007599"/>
    </source>
</evidence>
<dbReference type="AlphaFoldDB" id="A0AB39VFK3"/>
<dbReference type="GO" id="GO:0046872">
    <property type="term" value="F:metal ion binding"/>
    <property type="evidence" value="ECO:0007669"/>
    <property type="project" value="UniProtKB-KW"/>
</dbReference>
<dbReference type="InterPro" id="IPR003442">
    <property type="entry name" value="T6A_TsaE"/>
</dbReference>
<dbReference type="GO" id="GO:0002949">
    <property type="term" value="P:tRNA threonylcarbamoyladenosine modification"/>
    <property type="evidence" value="ECO:0007669"/>
    <property type="project" value="InterPro"/>
</dbReference>
<name>A0AB39VFK3_9FUSO</name>
<comment type="similarity">
    <text evidence="2">Belongs to the TsaE family.</text>
</comment>
<dbReference type="KEGG" id="lrug:AB8B22_09865"/>
<keyword evidence="9" id="KW-0460">Magnesium</keyword>
<evidence type="ECO:0000256" key="7">
    <source>
        <dbReference type="ARBA" id="ARBA00022741"/>
    </source>
</evidence>
<evidence type="ECO:0000256" key="4">
    <source>
        <dbReference type="ARBA" id="ARBA00022490"/>
    </source>
</evidence>
<keyword evidence="6" id="KW-0479">Metal-binding</keyword>
<dbReference type="GO" id="GO:0005737">
    <property type="term" value="C:cytoplasm"/>
    <property type="evidence" value="ECO:0007669"/>
    <property type="project" value="UniProtKB-SubCell"/>
</dbReference>
<dbReference type="Pfam" id="PF02367">
    <property type="entry name" value="TsaE"/>
    <property type="match status" value="1"/>
</dbReference>
<reference evidence="11" key="1">
    <citation type="submission" date="2024-07" db="EMBL/GenBank/DDBJ databases">
        <authorList>
            <person name="Li X.-J."/>
            <person name="Wang X."/>
        </authorList>
    </citation>
    <scope>NUCLEOTIDE SEQUENCE</scope>
    <source>
        <strain evidence="11">HSP-334</strain>
    </source>
</reference>
<dbReference type="EMBL" id="CP165644">
    <property type="protein sequence ID" value="XDU66681.1"/>
    <property type="molecule type" value="Genomic_DNA"/>
</dbReference>
<protein>
    <recommendedName>
        <fullName evidence="3">tRNA threonylcarbamoyladenosine biosynthesis protein TsaE</fullName>
    </recommendedName>
    <alternativeName>
        <fullName evidence="10">t(6)A37 threonylcarbamoyladenosine biosynthesis protein TsaE</fullName>
    </alternativeName>
</protein>
<dbReference type="GO" id="GO:0005524">
    <property type="term" value="F:ATP binding"/>
    <property type="evidence" value="ECO:0007669"/>
    <property type="project" value="UniProtKB-KW"/>
</dbReference>
<organism evidence="11">
    <name type="scientific">Leptotrichia rugosa</name>
    <dbReference type="NCBI Taxonomy" id="3239302"/>
    <lineage>
        <taxon>Bacteria</taxon>
        <taxon>Fusobacteriati</taxon>
        <taxon>Fusobacteriota</taxon>
        <taxon>Fusobacteriia</taxon>
        <taxon>Fusobacteriales</taxon>
        <taxon>Leptotrichiaceae</taxon>
        <taxon>Leptotrichia</taxon>
    </lineage>
</organism>
<evidence type="ECO:0000256" key="1">
    <source>
        <dbReference type="ARBA" id="ARBA00004496"/>
    </source>
</evidence>
<dbReference type="PANTHER" id="PTHR33540">
    <property type="entry name" value="TRNA THREONYLCARBAMOYLADENOSINE BIOSYNTHESIS PROTEIN TSAE"/>
    <property type="match status" value="1"/>
</dbReference>
<dbReference type="RefSeq" id="WP_094079643.1">
    <property type="nucleotide sequence ID" value="NZ_CP165644.1"/>
</dbReference>
<keyword evidence="4" id="KW-0963">Cytoplasm</keyword>
<comment type="subcellular location">
    <subcellularLocation>
        <location evidence="1">Cytoplasm</location>
    </subcellularLocation>
</comment>
<dbReference type="SUPFAM" id="SSF52540">
    <property type="entry name" value="P-loop containing nucleoside triphosphate hydrolases"/>
    <property type="match status" value="1"/>
</dbReference>
<keyword evidence="7" id="KW-0547">Nucleotide-binding</keyword>
<accession>A0AB39VFK3</accession>